<protein>
    <submittedName>
        <fullName evidence="1">Uncharacterized protein</fullName>
    </submittedName>
</protein>
<dbReference type="EnsemblPlants" id="AVESA.00010b.r2.7AG1248150.1">
    <property type="protein sequence ID" value="AVESA.00010b.r2.7AG1248150.1.CDS.1"/>
    <property type="gene ID" value="AVESA.00010b.r2.7AG1248150"/>
</dbReference>
<dbReference type="Proteomes" id="UP001732700">
    <property type="component" value="Chromosome 7A"/>
</dbReference>
<reference evidence="1" key="2">
    <citation type="submission" date="2025-09" db="UniProtKB">
        <authorList>
            <consortium name="EnsemblPlants"/>
        </authorList>
    </citation>
    <scope>IDENTIFICATION</scope>
</reference>
<reference evidence="1" key="1">
    <citation type="submission" date="2021-05" db="EMBL/GenBank/DDBJ databases">
        <authorList>
            <person name="Scholz U."/>
            <person name="Mascher M."/>
            <person name="Fiebig A."/>
        </authorList>
    </citation>
    <scope>NUCLEOTIDE SEQUENCE [LARGE SCALE GENOMIC DNA]</scope>
</reference>
<organism evidence="1 2">
    <name type="scientific">Avena sativa</name>
    <name type="common">Oat</name>
    <dbReference type="NCBI Taxonomy" id="4498"/>
    <lineage>
        <taxon>Eukaryota</taxon>
        <taxon>Viridiplantae</taxon>
        <taxon>Streptophyta</taxon>
        <taxon>Embryophyta</taxon>
        <taxon>Tracheophyta</taxon>
        <taxon>Spermatophyta</taxon>
        <taxon>Magnoliopsida</taxon>
        <taxon>Liliopsida</taxon>
        <taxon>Poales</taxon>
        <taxon>Poaceae</taxon>
        <taxon>BOP clade</taxon>
        <taxon>Pooideae</taxon>
        <taxon>Poodae</taxon>
        <taxon>Poeae</taxon>
        <taxon>Poeae Chloroplast Group 1 (Aveneae type)</taxon>
        <taxon>Aveninae</taxon>
        <taxon>Avena</taxon>
    </lineage>
</organism>
<keyword evidence="2" id="KW-1185">Reference proteome</keyword>
<name>A0ACD5ZX81_AVESA</name>
<evidence type="ECO:0000313" key="2">
    <source>
        <dbReference type="Proteomes" id="UP001732700"/>
    </source>
</evidence>
<sequence>MTEGQQTISNKRIRAASIPPRVSLPEDLVNHVLLLLPARTLARFRCVCRSWNAHITSRGFQESHHALASSVALPLKFAFLPMAARGPCIKHFPGCRGCPRLVGTKPCRGVVLVERRCGGKFSVCNLSTGGVLHLPLPPRANFIDDVFHSAGIGFDASTGEYKVVNLRVNCTDKARCNVLTLSDDSTGDWRPLAAAAAADQFLPDCHVFVDKDVDPVFADGSLHWMFKTDGTRYDEPHGILSFSLADESFRRAPQPFFSTADLALLDYESADPQRSRVGFTSSGDSVIMPAGRALTELNGSLCIVRDVRRRNDVEGLFEIWKLQDYEAGSWSMDFIISLAGDIAEQLTKPWLVLPICYLGGSRRKIVLVTSARKVHVYDADTNDVHTVAASLTDDMVRKAEEPSEFVRFLLYQKSLVQLDGMEYDDREIQFVQMM</sequence>
<evidence type="ECO:0000313" key="1">
    <source>
        <dbReference type="EnsemblPlants" id="AVESA.00010b.r2.7AG1248150.1.CDS.1"/>
    </source>
</evidence>
<accession>A0ACD5ZX81</accession>
<proteinExistence type="predicted"/>